<evidence type="ECO:0008006" key="4">
    <source>
        <dbReference type="Google" id="ProtNLM"/>
    </source>
</evidence>
<accession>A0A803QAF7</accession>
<dbReference type="EMBL" id="UZAU01000717">
    <property type="status" value="NOT_ANNOTATED_CDS"/>
    <property type="molecule type" value="Genomic_DNA"/>
</dbReference>
<evidence type="ECO:0000313" key="3">
    <source>
        <dbReference type="Proteomes" id="UP000596661"/>
    </source>
</evidence>
<dbReference type="EnsemblPlants" id="evm.model.08.1991">
    <property type="protein sequence ID" value="cds.evm.model.08.1991"/>
    <property type="gene ID" value="evm.TU.08.1991"/>
</dbReference>
<feature type="signal peptide" evidence="1">
    <location>
        <begin position="1"/>
        <end position="17"/>
    </location>
</feature>
<reference evidence="2" key="1">
    <citation type="submission" date="2018-11" db="EMBL/GenBank/DDBJ databases">
        <authorList>
            <person name="Grassa J C."/>
        </authorList>
    </citation>
    <scope>NUCLEOTIDE SEQUENCE [LARGE SCALE GENOMIC DNA]</scope>
</reference>
<organism evidence="2 3">
    <name type="scientific">Cannabis sativa</name>
    <name type="common">Hemp</name>
    <name type="synonym">Marijuana</name>
    <dbReference type="NCBI Taxonomy" id="3483"/>
    <lineage>
        <taxon>Eukaryota</taxon>
        <taxon>Viridiplantae</taxon>
        <taxon>Streptophyta</taxon>
        <taxon>Embryophyta</taxon>
        <taxon>Tracheophyta</taxon>
        <taxon>Spermatophyta</taxon>
        <taxon>Magnoliopsida</taxon>
        <taxon>eudicotyledons</taxon>
        <taxon>Gunneridae</taxon>
        <taxon>Pentapetalae</taxon>
        <taxon>rosids</taxon>
        <taxon>fabids</taxon>
        <taxon>Rosales</taxon>
        <taxon>Cannabaceae</taxon>
        <taxon>Cannabis</taxon>
    </lineage>
</organism>
<evidence type="ECO:0000256" key="1">
    <source>
        <dbReference type="SAM" id="SignalP"/>
    </source>
</evidence>
<dbReference type="Gramene" id="evm.model.08.1991">
    <property type="protein sequence ID" value="cds.evm.model.08.1991"/>
    <property type="gene ID" value="evm.TU.08.1991"/>
</dbReference>
<protein>
    <recommendedName>
        <fullName evidence="4">Secreted protein</fullName>
    </recommendedName>
</protein>
<feature type="chain" id="PRO_5030716689" description="Secreted protein" evidence="1">
    <location>
        <begin position="18"/>
        <end position="79"/>
    </location>
</feature>
<keyword evidence="3" id="KW-1185">Reference proteome</keyword>
<name>A0A803QAF7_CANSA</name>
<proteinExistence type="predicted"/>
<evidence type="ECO:0000313" key="2">
    <source>
        <dbReference type="EnsemblPlants" id="cds.evm.model.08.1991"/>
    </source>
</evidence>
<dbReference type="AlphaFoldDB" id="A0A803QAF7"/>
<dbReference type="Proteomes" id="UP000596661">
    <property type="component" value="Chromosome 8"/>
</dbReference>
<sequence length="79" mass="9180">MFMWSLVMLTCLWMTERDTSDGGARGRGGESRIEGWSEREQRRWWWRLVVEEREPGGTMVVGCVRGERTEEREVVAACG</sequence>
<reference evidence="2" key="2">
    <citation type="submission" date="2021-03" db="UniProtKB">
        <authorList>
            <consortium name="EnsemblPlants"/>
        </authorList>
    </citation>
    <scope>IDENTIFICATION</scope>
</reference>
<keyword evidence="1" id="KW-0732">Signal</keyword>